<proteinExistence type="predicted"/>
<comment type="caution">
    <text evidence="1">The sequence shown here is derived from an EMBL/GenBank/DDBJ whole genome shotgun (WGS) entry which is preliminary data.</text>
</comment>
<protein>
    <submittedName>
        <fullName evidence="1">Uncharacterized protein</fullName>
    </submittedName>
</protein>
<name>A0ACC1BU16_9ROSI</name>
<dbReference type="Proteomes" id="UP001164250">
    <property type="component" value="Chromosome 3"/>
</dbReference>
<organism evidence="1 2">
    <name type="scientific">Pistacia atlantica</name>
    <dbReference type="NCBI Taxonomy" id="434234"/>
    <lineage>
        <taxon>Eukaryota</taxon>
        <taxon>Viridiplantae</taxon>
        <taxon>Streptophyta</taxon>
        <taxon>Embryophyta</taxon>
        <taxon>Tracheophyta</taxon>
        <taxon>Spermatophyta</taxon>
        <taxon>Magnoliopsida</taxon>
        <taxon>eudicotyledons</taxon>
        <taxon>Gunneridae</taxon>
        <taxon>Pentapetalae</taxon>
        <taxon>rosids</taxon>
        <taxon>malvids</taxon>
        <taxon>Sapindales</taxon>
        <taxon>Anacardiaceae</taxon>
        <taxon>Pistacia</taxon>
    </lineage>
</organism>
<evidence type="ECO:0000313" key="2">
    <source>
        <dbReference type="Proteomes" id="UP001164250"/>
    </source>
</evidence>
<sequence length="563" mass="65077">MSSSQVTAVPTSPPKTIRHTADFQPTIWGDQFLKDTSELKTIDPTTQEDYEQLKQEVRWMIMDTSQTHAQKLHLIDAIQRLGVDYHFPKEIDDALEKIYSDNIEYNDLNTVSIHFRLLRQQGIKIFVVNVFEKFKDDEGKFKASLINDVPGMLNLYEAAHFAIHGEDILDEALTFTNTHLKSMVSSASPHLAKQINHALNCPLRKGQPRLEARFFMSVYSRDDSHNKTLLKFAKLDFNMLQAMYHKDLNDVLQWWNNVDFISKLSYARQRMVEEYFWALGIIFEPQYAFGIRSMAKLICLLTLIDDTYDSYGTIEELTLFTEAVKKWDFGATDMLPDYMKLIYKTLLVFFCEMEEYVVKKGKPCYINSPKFWVGDIYLRFTLQRIVQGYFSEAKWLNEGYIPTFEEYISLAAETSAVELITSVAFLGMDDIATKEDFDWISTNPKIINAARLIGRLMGDIGSHKFEQKRGHIPSAVECYMKQHGVSEEEAVEAIMEHVANAWTDVNEEMLKPTAISMSLLERVLNYSRVAHILYKDGYDAFTEAYKLKDQVVLLLKDPVPLQE</sequence>
<dbReference type="EMBL" id="CM047899">
    <property type="protein sequence ID" value="KAJ0102698.1"/>
    <property type="molecule type" value="Genomic_DNA"/>
</dbReference>
<keyword evidence="2" id="KW-1185">Reference proteome</keyword>
<evidence type="ECO:0000313" key="1">
    <source>
        <dbReference type="EMBL" id="KAJ0102698.1"/>
    </source>
</evidence>
<accession>A0ACC1BU16</accession>
<reference evidence="2" key="1">
    <citation type="journal article" date="2023" name="G3 (Bethesda)">
        <title>Genome assembly and association tests identify interacting loci associated with vigor, precocity, and sex in interspecific pistachio rootstocks.</title>
        <authorList>
            <person name="Palmer W."/>
            <person name="Jacygrad E."/>
            <person name="Sagayaradj S."/>
            <person name="Cavanaugh K."/>
            <person name="Han R."/>
            <person name="Bertier L."/>
            <person name="Beede B."/>
            <person name="Kafkas S."/>
            <person name="Golino D."/>
            <person name="Preece J."/>
            <person name="Michelmore R."/>
        </authorList>
    </citation>
    <scope>NUCLEOTIDE SEQUENCE [LARGE SCALE GENOMIC DNA]</scope>
</reference>
<gene>
    <name evidence="1" type="ORF">Patl1_04375</name>
</gene>